<evidence type="ECO:0000259" key="6">
    <source>
        <dbReference type="Pfam" id="PF13458"/>
    </source>
</evidence>
<keyword evidence="2" id="KW-0813">Transport</keyword>
<comment type="similarity">
    <text evidence="1">Belongs to the leucine-binding protein family.</text>
</comment>
<dbReference type="SUPFAM" id="SSF53822">
    <property type="entry name" value="Periplasmic binding protein-like I"/>
    <property type="match status" value="1"/>
</dbReference>
<sequence>MHFGHAAWMRQQGKWRELMVVSFKRLAKRLACATALAGLAMTTMAAAADIKIGIVAPMTGQLASEGQDMENAVKMAIDAVNAKGGVNGDKIITTTADDACDPQQAVTAGSKLVSEGVTAIVGGYCSGAVLPTLKIYGDAGIPFVIIGANSTKLVAANQGNAFLANSTGDMQATTAVELFKKNGYKKIAVVDEGDAYSSDLAKLTAEAFKGEGGEIAAKETTTAGEQDYSAVVTKIKASGADAVFWTAYHAGGALLTKQLRQAGFQGGIVLGDGNNSPEYLEIAGSAGEGVYLLSPPTVDLLSGAADFKAKYKETYGRDAGAYAALSYDVGDLIADAITRAKSADQKAIIEALKASDLKGLAGEIKFTDKNTLQTSNFRPVIAKGGKWVAVE</sequence>
<keyword evidence="7" id="KW-0614">Plasmid</keyword>
<evidence type="ECO:0000256" key="5">
    <source>
        <dbReference type="SAM" id="SignalP"/>
    </source>
</evidence>
<dbReference type="Pfam" id="PF13458">
    <property type="entry name" value="Peripla_BP_6"/>
    <property type="match status" value="1"/>
</dbReference>
<dbReference type="PATRIC" id="fig|765698.3.peg.181"/>
<dbReference type="InterPro" id="IPR000709">
    <property type="entry name" value="Leu_Ile_Val-bd"/>
</dbReference>
<evidence type="ECO:0000256" key="4">
    <source>
        <dbReference type="ARBA" id="ARBA00022970"/>
    </source>
</evidence>
<feature type="domain" description="Leucine-binding protein" evidence="6">
    <location>
        <begin position="50"/>
        <end position="374"/>
    </location>
</feature>
<dbReference type="Proteomes" id="UP000007471">
    <property type="component" value="Plasmid pMESCI01"/>
</dbReference>
<dbReference type="PANTHER" id="PTHR47151">
    <property type="entry name" value="LEU/ILE/VAL-BINDING ABC TRANSPORTER SUBUNIT"/>
    <property type="match status" value="1"/>
</dbReference>
<dbReference type="PRINTS" id="PR00337">
    <property type="entry name" value="LEUILEVALBP"/>
</dbReference>
<accession>E8TPJ5</accession>
<dbReference type="Gene3D" id="3.40.50.2300">
    <property type="match status" value="2"/>
</dbReference>
<proteinExistence type="inferred from homology"/>
<evidence type="ECO:0000256" key="2">
    <source>
        <dbReference type="ARBA" id="ARBA00022448"/>
    </source>
</evidence>
<feature type="signal peptide" evidence="5">
    <location>
        <begin position="1"/>
        <end position="47"/>
    </location>
</feature>
<dbReference type="GO" id="GO:0006865">
    <property type="term" value="P:amino acid transport"/>
    <property type="evidence" value="ECO:0007669"/>
    <property type="project" value="UniProtKB-KW"/>
</dbReference>
<keyword evidence="7" id="KW-0675">Receptor</keyword>
<name>E8TPJ5_MESCW</name>
<evidence type="ECO:0000313" key="8">
    <source>
        <dbReference type="Proteomes" id="UP000007471"/>
    </source>
</evidence>
<evidence type="ECO:0000256" key="3">
    <source>
        <dbReference type="ARBA" id="ARBA00022729"/>
    </source>
</evidence>
<dbReference type="eggNOG" id="COG0683">
    <property type="taxonomic scope" value="Bacteria"/>
</dbReference>
<dbReference type="OrthoDB" id="9768099at2"/>
<dbReference type="InterPro" id="IPR028081">
    <property type="entry name" value="Leu-bd"/>
</dbReference>
<dbReference type="PANTHER" id="PTHR47151:SF2">
    <property type="entry name" value="AMINO ACID BINDING PROTEIN"/>
    <property type="match status" value="1"/>
</dbReference>
<dbReference type="CDD" id="cd06342">
    <property type="entry name" value="PBP1_ABC_LIVBP-like"/>
    <property type="match status" value="1"/>
</dbReference>
<dbReference type="HOGENOM" id="CLU_027128_6_0_5"/>
<feature type="chain" id="PRO_5003227832" evidence="5">
    <location>
        <begin position="48"/>
        <end position="391"/>
    </location>
</feature>
<protein>
    <submittedName>
        <fullName evidence="7">Extracellular ligand-binding receptor</fullName>
    </submittedName>
</protein>
<dbReference type="KEGG" id="mci:Mesci_6235"/>
<keyword evidence="3 5" id="KW-0732">Signal</keyword>
<keyword evidence="4" id="KW-0029">Amino-acid transport</keyword>
<gene>
    <name evidence="7" type="ordered locus">Mesci_6235</name>
</gene>
<dbReference type="AlphaFoldDB" id="E8TPJ5"/>
<evidence type="ECO:0000256" key="1">
    <source>
        <dbReference type="ARBA" id="ARBA00010062"/>
    </source>
</evidence>
<geneLocation type="plasmid" evidence="7 8">
    <name>pMESCI01</name>
</geneLocation>
<organism evidence="7 8">
    <name type="scientific">Mesorhizobium ciceri biovar biserrulae (strain HAMBI 2942 / LMG 23838 / WSM1271)</name>
    <dbReference type="NCBI Taxonomy" id="765698"/>
    <lineage>
        <taxon>Bacteria</taxon>
        <taxon>Pseudomonadati</taxon>
        <taxon>Pseudomonadota</taxon>
        <taxon>Alphaproteobacteria</taxon>
        <taxon>Hyphomicrobiales</taxon>
        <taxon>Phyllobacteriaceae</taxon>
        <taxon>Mesorhizobium</taxon>
    </lineage>
</organism>
<dbReference type="EMBL" id="CP002448">
    <property type="protein sequence ID" value="ADV15230.1"/>
    <property type="molecule type" value="Genomic_DNA"/>
</dbReference>
<reference evidence="8" key="1">
    <citation type="submission" date="2011-01" db="EMBL/GenBank/DDBJ databases">
        <title>Complete sequence of plasmid of Mesorhizobium ciceri bv. biserrulae WSM1271.</title>
        <authorList>
            <person name="Lucas S."/>
            <person name="Copeland A."/>
            <person name="Lapidus A."/>
            <person name="Cheng J.-F."/>
            <person name="Goodwin L."/>
            <person name="Pitluck S."/>
            <person name="Teshima H."/>
            <person name="Detter J.C."/>
            <person name="Han C."/>
            <person name="Tapia R."/>
            <person name="Land M."/>
            <person name="Hauser L."/>
            <person name="Kyrpides N."/>
            <person name="Ivanova N."/>
            <person name="Nandasena K."/>
            <person name="Reeve W.G."/>
            <person name="Howieson J.G."/>
            <person name="O'Hara G."/>
            <person name="Tiwari R.P."/>
            <person name="Woyke T."/>
        </authorList>
    </citation>
    <scope>NUCLEOTIDE SEQUENCE [LARGE SCALE GENOMIC DNA]</scope>
    <source>
        <strain evidence="8">HAMBI 2942 / LMG 23838 / WSM1271</strain>
        <plasmid evidence="8">Plasmid pMESCI01</plasmid>
    </source>
</reference>
<dbReference type="InterPro" id="IPR028082">
    <property type="entry name" value="Peripla_BP_I"/>
</dbReference>
<evidence type="ECO:0000313" key="7">
    <source>
        <dbReference type="EMBL" id="ADV15230.1"/>
    </source>
</evidence>